<dbReference type="EMBL" id="NMWU01000029">
    <property type="protein sequence ID" value="PLS30507.1"/>
    <property type="molecule type" value="Genomic_DNA"/>
</dbReference>
<proteinExistence type="predicted"/>
<keyword evidence="3" id="KW-1185">Reference proteome</keyword>
<name>A0A2N5J8I3_9BIFI</name>
<gene>
    <name evidence="2" type="ORF">Uis1B_1652</name>
</gene>
<dbReference type="RefSeq" id="WP_101617393.1">
    <property type="nucleotide sequence ID" value="NZ_NMWU01000029.1"/>
</dbReference>
<evidence type="ECO:0000313" key="2">
    <source>
        <dbReference type="EMBL" id="PLS30507.1"/>
    </source>
</evidence>
<dbReference type="Proteomes" id="UP000235050">
    <property type="component" value="Unassembled WGS sequence"/>
</dbReference>
<organism evidence="2 3">
    <name type="scientific">Bifidobacterium margollesii</name>
    <dbReference type="NCBI Taxonomy" id="2020964"/>
    <lineage>
        <taxon>Bacteria</taxon>
        <taxon>Bacillati</taxon>
        <taxon>Actinomycetota</taxon>
        <taxon>Actinomycetes</taxon>
        <taxon>Bifidobacteriales</taxon>
        <taxon>Bifidobacteriaceae</taxon>
        <taxon>Bifidobacterium</taxon>
    </lineage>
</organism>
<dbReference type="InterPro" id="IPR022183">
    <property type="entry name" value="DUF3710"/>
</dbReference>
<dbReference type="AlphaFoldDB" id="A0A2N5J8I3"/>
<comment type="caution">
    <text evidence="2">The sequence shown here is derived from an EMBL/GenBank/DDBJ whole genome shotgun (WGS) entry which is preliminary data.</text>
</comment>
<evidence type="ECO:0008006" key="4">
    <source>
        <dbReference type="Google" id="ProtNLM"/>
    </source>
</evidence>
<dbReference type="Pfam" id="PF12502">
    <property type="entry name" value="DUF3710"/>
    <property type="match status" value="1"/>
</dbReference>
<evidence type="ECO:0000256" key="1">
    <source>
        <dbReference type="SAM" id="MobiDB-lite"/>
    </source>
</evidence>
<accession>A0A2N5J8I3</accession>
<feature type="region of interest" description="Disordered" evidence="1">
    <location>
        <begin position="210"/>
        <end position="274"/>
    </location>
</feature>
<feature type="compositionally biased region" description="Basic and acidic residues" evidence="1">
    <location>
        <begin position="224"/>
        <end position="246"/>
    </location>
</feature>
<evidence type="ECO:0000313" key="3">
    <source>
        <dbReference type="Proteomes" id="UP000235050"/>
    </source>
</evidence>
<dbReference type="OrthoDB" id="8480367at2"/>
<reference evidence="2 3" key="1">
    <citation type="submission" date="2017-07" db="EMBL/GenBank/DDBJ databases">
        <title>Bifidobacterium novel species.</title>
        <authorList>
            <person name="Lugli G.A."/>
            <person name="Milani C."/>
            <person name="Duranti S."/>
            <person name="Mangifesta M."/>
        </authorList>
    </citation>
    <scope>NUCLEOTIDE SEQUENCE [LARGE SCALE GENOMIC DNA]</scope>
    <source>
        <strain evidence="3">Uis1B</strain>
    </source>
</reference>
<sequence>MGLFGFGRKKHQEDEAKADVADEAAKNADETTTSDESKADHPRTVAPGEGERGENQGPWDVDDENVPDYDDYLDIGSLFLPFLQNIELRLKANRQSGQVLGATITLGDSSLEMEAFAAPKSFGLWDDVRSDLLEANKGAREVDGVFGKELILPVKVGEKTLDTRIVGVDGPRWMLRGIFSGPAAKEGEEKRILDRYFADVVVERGEEPLAPRDMIPMHPPVSPSERKRLAEAEAAKENEKKTEIPGKPDGPLTPVHQVEQQTTLQRGPLFSEMR</sequence>
<feature type="region of interest" description="Disordered" evidence="1">
    <location>
        <begin position="1"/>
        <end position="65"/>
    </location>
</feature>
<feature type="compositionally biased region" description="Basic and acidic residues" evidence="1">
    <location>
        <begin position="11"/>
        <end position="54"/>
    </location>
</feature>
<protein>
    <recommendedName>
        <fullName evidence="4">DUF3710 domain-containing protein</fullName>
    </recommendedName>
</protein>